<dbReference type="GO" id="GO:0006508">
    <property type="term" value="P:proteolysis"/>
    <property type="evidence" value="ECO:0007669"/>
    <property type="project" value="UniProtKB-KW"/>
</dbReference>
<dbReference type="AlphaFoldDB" id="A0A9Q3C095"/>
<evidence type="ECO:0000313" key="5">
    <source>
        <dbReference type="Proteomes" id="UP000765509"/>
    </source>
</evidence>
<evidence type="ECO:0000256" key="1">
    <source>
        <dbReference type="ARBA" id="ARBA00022670"/>
    </source>
</evidence>
<keyword evidence="1" id="KW-0645">Protease</keyword>
<dbReference type="EMBL" id="AVOT02003598">
    <property type="protein sequence ID" value="MBW0473976.1"/>
    <property type="molecule type" value="Genomic_DNA"/>
</dbReference>
<dbReference type="Pfam" id="PF22936">
    <property type="entry name" value="Pol_BBD"/>
    <property type="match status" value="1"/>
</dbReference>
<feature type="domain" description="Retrovirus-related Pol polyprotein from transposon TNT 1-94-like beta-barrel" evidence="3">
    <location>
        <begin position="116"/>
        <end position="191"/>
    </location>
</feature>
<evidence type="ECO:0000259" key="3">
    <source>
        <dbReference type="Pfam" id="PF22936"/>
    </source>
</evidence>
<protein>
    <recommendedName>
        <fullName evidence="3">Retrovirus-related Pol polyprotein from transposon TNT 1-94-like beta-barrel domain-containing protein</fullName>
    </recommendedName>
</protein>
<comment type="caution">
    <text evidence="4">The sequence shown here is derived from an EMBL/GenBank/DDBJ whole genome shotgun (WGS) entry which is preliminary data.</text>
</comment>
<feature type="compositionally biased region" description="Basic and acidic residues" evidence="2">
    <location>
        <begin position="66"/>
        <end position="78"/>
    </location>
</feature>
<feature type="region of interest" description="Disordered" evidence="2">
    <location>
        <begin position="66"/>
        <end position="94"/>
    </location>
</feature>
<evidence type="ECO:0000256" key="2">
    <source>
        <dbReference type="SAM" id="MobiDB-lite"/>
    </source>
</evidence>
<dbReference type="PANTHER" id="PTHR42648:SF31">
    <property type="entry name" value="RNA-DIRECTED DNA POLYMERASE"/>
    <property type="match status" value="1"/>
</dbReference>
<keyword evidence="5" id="KW-1185">Reference proteome</keyword>
<evidence type="ECO:0000313" key="4">
    <source>
        <dbReference type="EMBL" id="MBW0473976.1"/>
    </source>
</evidence>
<dbReference type="Proteomes" id="UP000765509">
    <property type="component" value="Unassembled WGS sequence"/>
</dbReference>
<name>A0A9Q3C095_9BASI</name>
<dbReference type="InterPro" id="IPR054722">
    <property type="entry name" value="PolX-like_BBD"/>
</dbReference>
<proteinExistence type="predicted"/>
<gene>
    <name evidence="4" type="ORF">O181_013691</name>
</gene>
<sequence>MNSSINPQQVLDKLSELLQHKNTKTNFQKGVKIEEKSALLTDSSSFPYKITYICRDRKNNPKNTIHKPENCWAEHPELRPNQNKNKRKSADPETHQTGLEALFTSQETTRGTPISFVIDCGATHHMFHNINLFKDLTLNPDEKIATSDPSSNLLCKGRVTVEISVDNKLFKLENCLYVPRLTRSLVSLLDLFSEPITITRNGLSFHLSKHDQQFLSGCITKKLIIIKFDQPSVMLTKMSEKAPWHAQLGHPGDQVLKKLGLKIHNMNPCEICAWGKMTSFPFKGNFPDTSMPLDFLHMDVVGPISPPSKSGHHYFLTIIDQHTSFKKQI</sequence>
<keyword evidence="1" id="KW-0378">Hydrolase</keyword>
<dbReference type="InterPro" id="IPR039537">
    <property type="entry name" value="Retrotran_Ty1/copia-like"/>
</dbReference>
<dbReference type="GO" id="GO:0008233">
    <property type="term" value="F:peptidase activity"/>
    <property type="evidence" value="ECO:0007669"/>
    <property type="project" value="UniProtKB-KW"/>
</dbReference>
<dbReference type="PANTHER" id="PTHR42648">
    <property type="entry name" value="TRANSPOSASE, PUTATIVE-RELATED"/>
    <property type="match status" value="1"/>
</dbReference>
<dbReference type="OrthoDB" id="2135676at2759"/>
<accession>A0A9Q3C095</accession>
<reference evidence="4" key="1">
    <citation type="submission" date="2021-03" db="EMBL/GenBank/DDBJ databases">
        <title>Draft genome sequence of rust myrtle Austropuccinia psidii MF-1, a brazilian biotype.</title>
        <authorList>
            <person name="Quecine M.C."/>
            <person name="Pachon D.M.R."/>
            <person name="Bonatelli M.L."/>
            <person name="Correr F.H."/>
            <person name="Franceschini L.M."/>
            <person name="Leite T.F."/>
            <person name="Margarido G.R.A."/>
            <person name="Almeida C.A."/>
            <person name="Ferrarezi J.A."/>
            <person name="Labate C.A."/>
        </authorList>
    </citation>
    <scope>NUCLEOTIDE SEQUENCE</scope>
    <source>
        <strain evidence="4">MF-1</strain>
    </source>
</reference>
<organism evidence="4 5">
    <name type="scientific">Austropuccinia psidii MF-1</name>
    <dbReference type="NCBI Taxonomy" id="1389203"/>
    <lineage>
        <taxon>Eukaryota</taxon>
        <taxon>Fungi</taxon>
        <taxon>Dikarya</taxon>
        <taxon>Basidiomycota</taxon>
        <taxon>Pucciniomycotina</taxon>
        <taxon>Pucciniomycetes</taxon>
        <taxon>Pucciniales</taxon>
        <taxon>Sphaerophragmiaceae</taxon>
        <taxon>Austropuccinia</taxon>
    </lineage>
</organism>